<dbReference type="Proteomes" id="UP000228921">
    <property type="component" value="Unassembled WGS sequence"/>
</dbReference>
<keyword evidence="1" id="KW-0489">Methyltransferase</keyword>
<dbReference type="EMBL" id="PGTK01000005">
    <property type="protein sequence ID" value="PJF31073.1"/>
    <property type="molecule type" value="Genomic_DNA"/>
</dbReference>
<gene>
    <name evidence="1" type="ORF">CUN51_05820</name>
</gene>
<keyword evidence="1" id="KW-0808">Transferase</keyword>
<dbReference type="AlphaFoldDB" id="A0A2M8P0K4"/>
<evidence type="ECO:0000313" key="1">
    <source>
        <dbReference type="EMBL" id="PJF31073.1"/>
    </source>
</evidence>
<accession>A0A2M8P0K4</accession>
<reference evidence="1 2" key="1">
    <citation type="submission" date="2017-11" db="EMBL/GenBank/DDBJ databases">
        <title>Evolution of Phototrophy in the Chloroflexi Phylum Driven by Horizontal Gene Transfer.</title>
        <authorList>
            <person name="Ward L.M."/>
            <person name="Hemp J."/>
            <person name="Shih P.M."/>
            <person name="Mcglynn S.E."/>
            <person name="Fischer W."/>
        </authorList>
    </citation>
    <scope>NUCLEOTIDE SEQUENCE [LARGE SCALE GENOMIC DNA]</scope>
    <source>
        <strain evidence="1">CP2_2F</strain>
    </source>
</reference>
<comment type="caution">
    <text evidence="1">The sequence shown here is derived from an EMBL/GenBank/DDBJ whole genome shotgun (WGS) entry which is preliminary data.</text>
</comment>
<dbReference type="Gene3D" id="3.40.50.150">
    <property type="entry name" value="Vaccinia Virus protein VP39"/>
    <property type="match status" value="2"/>
</dbReference>
<sequence length="404" mass="44546">MPLFEQPEDWTFSGALTRTLTHCYHDYPARMIPQIAAHLLERFAPQPAILFDPYCGTGTSLVEGLIRGHEAYGTDLNPLARLISRAKTAPLSIEALDAAIADLEAWLQTPIRTPERLPTGIDLAFWFQPQVIDRLEDDDLRAFFAVAFSETVRECSNTRPDEFKLYRLPQTRLAAHTPDVFGTLRAKIVRNREGLRQFLAAYATAPSQSRAHIHAFDSVCGIPSDQIAPQSVQIVITSPSYGDSRTTVAYGQYSRLAAEWLGLPEAARVDRRLMGGAPLGNLPNFNVQPLDSALQQIYEQSPSRALEVAAFYGDLCASIANVAGVVARGGLACYIVSNRTVKGVRLPTDRAIQGFFEAHGFAHVATHRRAIPNERMPVRNSPSNKSGATEPTMLHEAIVVMRKV</sequence>
<dbReference type="GO" id="GO:0032259">
    <property type="term" value="P:methylation"/>
    <property type="evidence" value="ECO:0007669"/>
    <property type="project" value="UniProtKB-KW"/>
</dbReference>
<dbReference type="InterPro" id="IPR029063">
    <property type="entry name" value="SAM-dependent_MTases_sf"/>
</dbReference>
<dbReference type="GO" id="GO:0008168">
    <property type="term" value="F:methyltransferase activity"/>
    <property type="evidence" value="ECO:0007669"/>
    <property type="project" value="UniProtKB-KW"/>
</dbReference>
<proteinExistence type="predicted"/>
<organism evidence="1 2">
    <name type="scientific">Candidatus Thermofonsia Clade 1 bacterium</name>
    <dbReference type="NCBI Taxonomy" id="2364210"/>
    <lineage>
        <taxon>Bacteria</taxon>
        <taxon>Bacillati</taxon>
        <taxon>Chloroflexota</taxon>
        <taxon>Candidatus Thermofontia</taxon>
        <taxon>Candidatus Thermofonsia Clade 1</taxon>
    </lineage>
</organism>
<evidence type="ECO:0000313" key="2">
    <source>
        <dbReference type="Proteomes" id="UP000228921"/>
    </source>
</evidence>
<name>A0A2M8P0K4_9CHLR</name>
<protein>
    <submittedName>
        <fullName evidence="1">DNA methyltransferase</fullName>
    </submittedName>
</protein>
<dbReference type="SUPFAM" id="SSF53335">
    <property type="entry name" value="S-adenosyl-L-methionine-dependent methyltransferases"/>
    <property type="match status" value="1"/>
</dbReference>